<evidence type="ECO:0000256" key="3">
    <source>
        <dbReference type="ARBA" id="ARBA00022679"/>
    </source>
</evidence>
<evidence type="ECO:0000256" key="2">
    <source>
        <dbReference type="ARBA" id="ARBA00022484"/>
    </source>
</evidence>
<feature type="binding site" evidence="9">
    <location>
        <position position="357"/>
    </location>
    <ligand>
        <name>Mg(2+)</name>
        <dbReference type="ChEBI" id="CHEBI:18420"/>
        <label>2</label>
    </ligand>
</feature>
<keyword evidence="9" id="KW-0460">Magnesium</keyword>
<evidence type="ECO:0000259" key="10">
    <source>
        <dbReference type="PROSITE" id="PS50522"/>
    </source>
</evidence>
<dbReference type="GO" id="GO:0046872">
    <property type="term" value="F:metal ion binding"/>
    <property type="evidence" value="ECO:0007669"/>
    <property type="project" value="UniProtKB-KW"/>
</dbReference>
<dbReference type="EMBL" id="BK014218">
    <property type="protein sequence ID" value="DAD52827.1"/>
    <property type="molecule type" value="Genomic_RNA"/>
</dbReference>
<keyword evidence="5" id="KW-0547">Nucleotide-binding</keyword>
<dbReference type="KEGG" id="vg:80399145"/>
<comment type="cofactor">
    <cofactor evidence="9">
        <name>Mg(2+)</name>
        <dbReference type="ChEBI" id="CHEBI:18420"/>
    </cofactor>
    <text evidence="9">Binds 2 Mg(2+) per subunit.</text>
</comment>
<proteinExistence type="predicted"/>
<accession>A0A8S5L5E9</accession>
<dbReference type="RefSeq" id="YP_010769975.1">
    <property type="nucleotide sequence ID" value="NC_074124.1"/>
</dbReference>
<dbReference type="EC" id="2.7.7.48" evidence="1"/>
<evidence type="ECO:0000313" key="12">
    <source>
        <dbReference type="Proteomes" id="UP000676877"/>
    </source>
</evidence>
<dbReference type="InterPro" id="IPR005093">
    <property type="entry name" value="RNArep_beta"/>
</dbReference>
<dbReference type="GO" id="GO:0003968">
    <property type="term" value="F:RNA-directed RNA polymerase activity"/>
    <property type="evidence" value="ECO:0007669"/>
    <property type="project" value="UniProtKB-KW"/>
</dbReference>
<comment type="catalytic activity">
    <reaction evidence="8">
        <text>RNA(n) + a ribonucleoside 5'-triphosphate = RNA(n+1) + diphosphate</text>
        <dbReference type="Rhea" id="RHEA:21248"/>
        <dbReference type="Rhea" id="RHEA-COMP:14527"/>
        <dbReference type="Rhea" id="RHEA-COMP:17342"/>
        <dbReference type="ChEBI" id="CHEBI:33019"/>
        <dbReference type="ChEBI" id="CHEBI:61557"/>
        <dbReference type="ChEBI" id="CHEBI:140395"/>
        <dbReference type="EC" id="2.7.7.48"/>
    </reaction>
</comment>
<keyword evidence="9" id="KW-0479">Metal-binding</keyword>
<evidence type="ECO:0000256" key="4">
    <source>
        <dbReference type="ARBA" id="ARBA00022695"/>
    </source>
</evidence>
<evidence type="ECO:0000313" key="11">
    <source>
        <dbReference type="EMBL" id="DAD52827.1"/>
    </source>
</evidence>
<evidence type="ECO:0000256" key="1">
    <source>
        <dbReference type="ARBA" id="ARBA00012494"/>
    </source>
</evidence>
<keyword evidence="3" id="KW-0808">Transferase</keyword>
<dbReference type="PROSITE" id="PS50522">
    <property type="entry name" value="RDRP_PHAGE"/>
    <property type="match status" value="1"/>
</dbReference>
<evidence type="ECO:0000256" key="9">
    <source>
        <dbReference type="PIRSR" id="PIRSR605093-1"/>
    </source>
</evidence>
<feature type="binding site" evidence="9">
    <location>
        <position position="356"/>
    </location>
    <ligand>
        <name>Mg(2+)</name>
        <dbReference type="ChEBI" id="CHEBI:18420"/>
        <label>2</label>
    </ligand>
</feature>
<evidence type="ECO:0000256" key="7">
    <source>
        <dbReference type="ARBA" id="ARBA00030248"/>
    </source>
</evidence>
<dbReference type="GeneID" id="80399145"/>
<gene>
    <name evidence="11" type="primary">SRR7976357_7_3</name>
</gene>
<feature type="domain" description="RdRp catalytic" evidence="10">
    <location>
        <begin position="258"/>
        <end position="388"/>
    </location>
</feature>
<protein>
    <recommendedName>
        <fullName evidence="1">RNA-directed RNA polymerase</fullName>
        <ecNumber evidence="1">2.7.7.48</ecNumber>
    </recommendedName>
    <alternativeName>
        <fullName evidence="7">RNA replicase beta chain</fullName>
    </alternativeName>
</protein>
<dbReference type="Proteomes" id="UP000676877">
    <property type="component" value="Segment"/>
</dbReference>
<name>A0A8S5L5E9_9VIRU</name>
<dbReference type="Pfam" id="PF03431">
    <property type="entry name" value="RNA_replicase_B"/>
    <property type="match status" value="1"/>
</dbReference>
<dbReference type="GO" id="GO:0000166">
    <property type="term" value="F:nucleotide binding"/>
    <property type="evidence" value="ECO:0007669"/>
    <property type="project" value="UniProtKB-KW"/>
</dbReference>
<evidence type="ECO:0000256" key="6">
    <source>
        <dbReference type="ARBA" id="ARBA00022953"/>
    </source>
</evidence>
<dbReference type="InterPro" id="IPR007096">
    <property type="entry name" value="RNA-dir_Rpol_cat_phage"/>
</dbReference>
<feature type="binding site" evidence="9">
    <location>
        <position position="273"/>
    </location>
    <ligand>
        <name>Mg(2+)</name>
        <dbReference type="ChEBI" id="CHEBI:18420"/>
        <label>2</label>
    </ligand>
</feature>
<keyword evidence="4" id="KW-0548">Nucleotidyltransferase</keyword>
<evidence type="ECO:0000256" key="5">
    <source>
        <dbReference type="ARBA" id="ARBA00022741"/>
    </source>
</evidence>
<dbReference type="SUPFAM" id="SSF56672">
    <property type="entry name" value="DNA/RNA polymerases"/>
    <property type="match status" value="1"/>
</dbReference>
<organism evidence="11 12">
    <name type="scientific">ssRNA phage SRR7976357_7</name>
    <dbReference type="NCBI Taxonomy" id="2786747"/>
    <lineage>
        <taxon>Viruses</taxon>
        <taxon>Riboviria</taxon>
        <taxon>Orthornavirae</taxon>
        <taxon>Lenarviricota</taxon>
        <taxon>Leviviricetes</taxon>
        <taxon>Norzivirales</taxon>
        <taxon>Fiersviridae</taxon>
        <taxon>Ushumevirus</taxon>
        <taxon>Ushumevirus caenivicinum</taxon>
    </lineage>
</organism>
<sequence length="566" mass="63411">MVSQPIGKVFFALCKSIDTPVSLGCWLRFKHNQRALAEMKISPKDYLSHDAYSQDYACVSFLSKYKGLKTGISTKRAALEAFTHFEEKCRSTNNLFRDPQLRGLSPRVSEILHYAQRKIAAVLGPVNVGAIFSMCRWGPGATASLPRRRRYLDCKICEAPMSITSRALPYMKAMIEADYHWMEVLSGVFPSGPYSVLDSCFRVIPGDKLTVVDKNAKTGRTIGKAPTANSYLQQGPGRYIRSRLKRHGIDLDDQSINQTWASLAYDLDLCTLDLQGASDTIAKELVYSLLPPDWVQLLADLRSPFVKVNRDWLYVEKFSAMGTAFTFELETLIFWSVVQAITDRDDPGGVVSIYGDDIICTRRVSSQVIEVLESIGFVVNRDKSFTEGNFYESCGKHYWQGRDVTPAYQKDKVYACDILACIACHNRLYRLGTRSANSRLVRAADIACGALRRSSPGVERYRIPSDSEGDDGILTPVLELVGAYGHVICENHGIECRVLTEVLRTRSGNHKALLAHALRAFALDDLRPSSVLSETEGFDLGRTKVQKRDREFKTSYRWCNPPSVLG</sequence>
<dbReference type="GO" id="GO:0039694">
    <property type="term" value="P:viral RNA genome replication"/>
    <property type="evidence" value="ECO:0007669"/>
    <property type="project" value="InterPro"/>
</dbReference>
<evidence type="ECO:0000256" key="8">
    <source>
        <dbReference type="ARBA" id="ARBA00048744"/>
    </source>
</evidence>
<keyword evidence="12" id="KW-1185">Reference proteome</keyword>
<keyword evidence="6" id="KW-0693">Viral RNA replication</keyword>
<dbReference type="InterPro" id="IPR043502">
    <property type="entry name" value="DNA/RNA_pol_sf"/>
</dbReference>
<reference evidence="11" key="1">
    <citation type="submission" date="2020-09" db="EMBL/GenBank/DDBJ databases">
        <title>Leviviricetes taxonomy.</title>
        <authorList>
            <person name="Stockdale S.R."/>
            <person name="Callanan J."/>
            <person name="Adriaenssens E.M."/>
            <person name="Kuhn J.H."/>
            <person name="Rumnieks J."/>
            <person name="Shkoporov A."/>
            <person name="Draper L.A."/>
            <person name="Ross P."/>
            <person name="Hill C."/>
        </authorList>
    </citation>
    <scope>NUCLEOTIDE SEQUENCE</scope>
</reference>
<keyword evidence="2 11" id="KW-0696">RNA-directed RNA polymerase</keyword>